<dbReference type="InterPro" id="IPR011047">
    <property type="entry name" value="Quinoprotein_ADH-like_sf"/>
</dbReference>
<dbReference type="SUPFAM" id="SSF50998">
    <property type="entry name" value="Quinoprotein alcohol dehydrogenase-like"/>
    <property type="match status" value="1"/>
</dbReference>
<evidence type="ECO:0000313" key="3">
    <source>
        <dbReference type="EMBL" id="HED09670.1"/>
    </source>
</evidence>
<sequence>MLNTFFKNMLCCALLIAQVNLLWAQEDPAFNDGNTAYYIPSPNRNTFYDLVVTDDGGIIMAGVGEPETWNFDFAAIRLRANGQIDSTFGDNGVSLIDFKEGNYDDRCYAAALQSDERIVLAGVSNDNGRMVRLNTDGSIDSSFVFQNTGSPAINDILITGDDKIIAAGVSGFSDIFVSLYNADGRLDETFAQQGSGSYNVGAGIDEEEVQIILQDDGKIIVTGRVDNRNFAVRVNTGGAIDSSYAANGIAWVDMVYSSTDGEQAAAALQSDGKLIMAGSRETGSFYLHKMSAARLNTDGSIDSTFGQNGYATVTETPLNASFKEAEARFVLIDDNDFIYLGGRKAKSTGWWNFAITRLTPDGQLDSTFADNGYAYTGGSGSGGVAGSGETITAMAWDNDKIVAGGEFYVNRFLTGKTATGMEKPAAQTVRSFQLGANYPNPFNPVTTIPYTLGSAADVTLRVFDVSGRRVAEYHYKNRAPGNHRIRFNGFNLSSGLYFYRLIVEGNISANRRMILLK</sequence>
<dbReference type="EMBL" id="DRLD01000088">
    <property type="protein sequence ID" value="HED09670.1"/>
    <property type="molecule type" value="Genomic_DNA"/>
</dbReference>
<feature type="signal peptide" evidence="1">
    <location>
        <begin position="1"/>
        <end position="24"/>
    </location>
</feature>
<gene>
    <name evidence="3" type="ORF">ENJ10_03195</name>
</gene>
<evidence type="ECO:0000259" key="2">
    <source>
        <dbReference type="Pfam" id="PF18962"/>
    </source>
</evidence>
<dbReference type="Gene3D" id="2.80.10.50">
    <property type="match status" value="2"/>
</dbReference>
<dbReference type="InterPro" id="IPR026444">
    <property type="entry name" value="Secre_tail"/>
</dbReference>
<dbReference type="Gene3D" id="2.60.40.4070">
    <property type="match status" value="1"/>
</dbReference>
<dbReference type="Proteomes" id="UP000886005">
    <property type="component" value="Unassembled WGS sequence"/>
</dbReference>
<organism evidence="3">
    <name type="scientific">Caldithrix abyssi</name>
    <dbReference type="NCBI Taxonomy" id="187145"/>
    <lineage>
        <taxon>Bacteria</taxon>
        <taxon>Pseudomonadati</taxon>
        <taxon>Calditrichota</taxon>
        <taxon>Calditrichia</taxon>
        <taxon>Calditrichales</taxon>
        <taxon>Calditrichaceae</taxon>
        <taxon>Caldithrix</taxon>
    </lineage>
</organism>
<dbReference type="Pfam" id="PF18962">
    <property type="entry name" value="Por_Secre_tail"/>
    <property type="match status" value="1"/>
</dbReference>
<dbReference type="Pfam" id="PF17164">
    <property type="entry name" value="DUF5122"/>
    <property type="match status" value="6"/>
</dbReference>
<feature type="domain" description="Secretion system C-terminal sorting" evidence="2">
    <location>
        <begin position="438"/>
        <end position="509"/>
    </location>
</feature>
<evidence type="ECO:0000256" key="1">
    <source>
        <dbReference type="SAM" id="SignalP"/>
    </source>
</evidence>
<dbReference type="AlphaFoldDB" id="A0A7V1LKG7"/>
<reference evidence="3" key="1">
    <citation type="journal article" date="2020" name="mSystems">
        <title>Genome- and Community-Level Interaction Insights into Carbon Utilization and Element Cycling Functions of Hydrothermarchaeota in Hydrothermal Sediment.</title>
        <authorList>
            <person name="Zhou Z."/>
            <person name="Liu Y."/>
            <person name="Xu W."/>
            <person name="Pan J."/>
            <person name="Luo Z.H."/>
            <person name="Li M."/>
        </authorList>
    </citation>
    <scope>NUCLEOTIDE SEQUENCE [LARGE SCALE GENOMIC DNA]</scope>
    <source>
        <strain evidence="3">HyVt-456</strain>
    </source>
</reference>
<dbReference type="InterPro" id="IPR013431">
    <property type="entry name" value="Delta_60_rpt"/>
</dbReference>
<comment type="caution">
    <text evidence="3">The sequence shown here is derived from an EMBL/GenBank/DDBJ whole genome shotgun (WGS) entry which is preliminary data.</text>
</comment>
<feature type="chain" id="PRO_5030857882" evidence="1">
    <location>
        <begin position="25"/>
        <end position="517"/>
    </location>
</feature>
<keyword evidence="1" id="KW-0732">Signal</keyword>
<accession>A0A7V1LKG7</accession>
<proteinExistence type="predicted"/>
<dbReference type="NCBIfam" id="TIGR02608">
    <property type="entry name" value="delta_60_rpt"/>
    <property type="match status" value="6"/>
</dbReference>
<name>A0A7V1LKG7_CALAY</name>
<protein>
    <submittedName>
        <fullName evidence="3">T9SS type A sorting domain-containing protein</fullName>
    </submittedName>
</protein>
<dbReference type="NCBIfam" id="TIGR04183">
    <property type="entry name" value="Por_Secre_tail"/>
    <property type="match status" value="1"/>
</dbReference>